<dbReference type="Gene3D" id="3.40.50.1820">
    <property type="entry name" value="alpha/beta hydrolase"/>
    <property type="match status" value="1"/>
</dbReference>
<dbReference type="OrthoDB" id="420518at2759"/>
<evidence type="ECO:0000256" key="4">
    <source>
        <dbReference type="ARBA" id="ARBA00022487"/>
    </source>
</evidence>
<evidence type="ECO:0000256" key="1">
    <source>
        <dbReference type="ARBA" id="ARBA00005622"/>
    </source>
</evidence>
<dbReference type="InterPro" id="IPR029058">
    <property type="entry name" value="AB_hydrolase_fold"/>
</dbReference>
<dbReference type="GO" id="GO:0018738">
    <property type="term" value="F:S-formylglutathione hydrolase activity"/>
    <property type="evidence" value="ECO:0007669"/>
    <property type="project" value="UniProtKB-EC"/>
</dbReference>
<evidence type="ECO:0000313" key="8">
    <source>
        <dbReference type="Proteomes" id="UP000076738"/>
    </source>
</evidence>
<reference evidence="7 8" key="1">
    <citation type="journal article" date="2016" name="Mol. Biol. Evol.">
        <title>Comparative Genomics of Early-Diverging Mushroom-Forming Fungi Provides Insights into the Origins of Lignocellulose Decay Capabilities.</title>
        <authorList>
            <person name="Nagy L.G."/>
            <person name="Riley R."/>
            <person name="Tritt A."/>
            <person name="Adam C."/>
            <person name="Daum C."/>
            <person name="Floudas D."/>
            <person name="Sun H."/>
            <person name="Yadav J.S."/>
            <person name="Pangilinan J."/>
            <person name="Larsson K.H."/>
            <person name="Matsuura K."/>
            <person name="Barry K."/>
            <person name="Labutti K."/>
            <person name="Kuo R."/>
            <person name="Ohm R.A."/>
            <person name="Bhattacharya S.S."/>
            <person name="Shirouzu T."/>
            <person name="Yoshinaga Y."/>
            <person name="Martin F.M."/>
            <person name="Grigoriev I.V."/>
            <person name="Hibbett D.S."/>
        </authorList>
    </citation>
    <scope>NUCLEOTIDE SEQUENCE [LARGE SCALE GENOMIC DNA]</scope>
    <source>
        <strain evidence="7 8">TUFC12733</strain>
    </source>
</reference>
<dbReference type="GO" id="GO:0005829">
    <property type="term" value="C:cytosol"/>
    <property type="evidence" value="ECO:0007669"/>
    <property type="project" value="TreeGrafter"/>
</dbReference>
<organism evidence="7 8">
    <name type="scientific">Calocera viscosa (strain TUFC12733)</name>
    <dbReference type="NCBI Taxonomy" id="1330018"/>
    <lineage>
        <taxon>Eukaryota</taxon>
        <taxon>Fungi</taxon>
        <taxon>Dikarya</taxon>
        <taxon>Basidiomycota</taxon>
        <taxon>Agaricomycotina</taxon>
        <taxon>Dacrymycetes</taxon>
        <taxon>Dacrymycetales</taxon>
        <taxon>Dacrymycetaceae</taxon>
        <taxon>Calocera</taxon>
    </lineage>
</organism>
<dbReference type="PANTHER" id="PTHR10061:SF0">
    <property type="entry name" value="S-FORMYLGLUTATHIONE HYDROLASE"/>
    <property type="match status" value="1"/>
</dbReference>
<dbReference type="GO" id="GO:0052689">
    <property type="term" value="F:carboxylic ester hydrolase activity"/>
    <property type="evidence" value="ECO:0007669"/>
    <property type="project" value="UniProtKB-KW"/>
</dbReference>
<evidence type="ECO:0000256" key="5">
    <source>
        <dbReference type="ARBA" id="ARBA00022801"/>
    </source>
</evidence>
<evidence type="ECO:0000256" key="3">
    <source>
        <dbReference type="ARBA" id="ARBA00016774"/>
    </source>
</evidence>
<dbReference type="Proteomes" id="UP000076738">
    <property type="component" value="Unassembled WGS sequence"/>
</dbReference>
<proteinExistence type="inferred from homology"/>
<feature type="active site" description="Charge relay system" evidence="6">
    <location>
        <position position="149"/>
    </location>
</feature>
<dbReference type="PANTHER" id="PTHR10061">
    <property type="entry name" value="S-FORMYLGLUTATHIONE HYDROLASE"/>
    <property type="match status" value="1"/>
</dbReference>
<name>A0A167INR3_CALVF</name>
<dbReference type="STRING" id="1330018.A0A167INR3"/>
<dbReference type="Pfam" id="PF00756">
    <property type="entry name" value="Esterase"/>
    <property type="match status" value="1"/>
</dbReference>
<dbReference type="InterPro" id="IPR000801">
    <property type="entry name" value="Esterase-like"/>
</dbReference>
<dbReference type="EMBL" id="KV417307">
    <property type="protein sequence ID" value="KZO92812.1"/>
    <property type="molecule type" value="Genomic_DNA"/>
</dbReference>
<dbReference type="InterPro" id="IPR014186">
    <property type="entry name" value="S-formylglutathione_hydrol"/>
</dbReference>
<feature type="active site" description="Charge relay system" evidence="6">
    <location>
        <position position="229"/>
    </location>
</feature>
<evidence type="ECO:0000256" key="2">
    <source>
        <dbReference type="ARBA" id="ARBA00012479"/>
    </source>
</evidence>
<evidence type="ECO:0000313" key="7">
    <source>
        <dbReference type="EMBL" id="KZO92812.1"/>
    </source>
</evidence>
<accession>A0A167INR3</accession>
<protein>
    <recommendedName>
        <fullName evidence="3">S-formylglutathione hydrolase</fullName>
        <ecNumber evidence="2">3.1.2.12</ecNumber>
    </recommendedName>
</protein>
<dbReference type="EC" id="3.1.2.12" evidence="2"/>
<dbReference type="AlphaFoldDB" id="A0A167INR3"/>
<feature type="active site" description="Charge relay system" evidence="6">
    <location>
        <position position="264"/>
    </location>
</feature>
<keyword evidence="5" id="KW-0378">Hydrolase</keyword>
<sequence>MSVSTIKSNKCFGGQLIKLSAKAESYNGLETKFNVFVPEGKGPFPVLYYLAGLTCDEDTGATKGMFEGPAAAHGIALVFPDTSPRGAGIAGEDADWDFGTGAGFYLDATAPAYASHYRGFTYLTQELPELLKKSGLPLDLNRQSIMGHSMGGHGALVLYLKTLALGKYASCSAFAPITNPTLCPWGTKAFAGYLKGGVEEGKEWDATELLRSGQAKGELRIRFDWGSADNFFQAGQLLPENFLGEVKSLGVGGVVGTQREGYDHSYYFIMSFAAEHVACESEFFACCLIQCSQRSQSTQST</sequence>
<dbReference type="SUPFAM" id="SSF53474">
    <property type="entry name" value="alpha/beta-Hydrolases"/>
    <property type="match status" value="1"/>
</dbReference>
<gene>
    <name evidence="7" type="ORF">CALVIDRAFT_487004</name>
</gene>
<keyword evidence="4" id="KW-0719">Serine esterase</keyword>
<comment type="similarity">
    <text evidence="1">Belongs to the esterase D family.</text>
</comment>
<dbReference type="GO" id="GO:0046294">
    <property type="term" value="P:formaldehyde catabolic process"/>
    <property type="evidence" value="ECO:0007669"/>
    <property type="project" value="InterPro"/>
</dbReference>
<evidence type="ECO:0000256" key="6">
    <source>
        <dbReference type="PIRSR" id="PIRSR614186-1"/>
    </source>
</evidence>
<keyword evidence="8" id="KW-1185">Reference proteome</keyword>